<evidence type="ECO:0000313" key="2">
    <source>
        <dbReference type="Proteomes" id="UP001196413"/>
    </source>
</evidence>
<organism evidence="1 2">
    <name type="scientific">Parelaphostrongylus tenuis</name>
    <name type="common">Meningeal worm</name>
    <dbReference type="NCBI Taxonomy" id="148309"/>
    <lineage>
        <taxon>Eukaryota</taxon>
        <taxon>Metazoa</taxon>
        <taxon>Ecdysozoa</taxon>
        <taxon>Nematoda</taxon>
        <taxon>Chromadorea</taxon>
        <taxon>Rhabditida</taxon>
        <taxon>Rhabditina</taxon>
        <taxon>Rhabditomorpha</taxon>
        <taxon>Strongyloidea</taxon>
        <taxon>Metastrongylidae</taxon>
        <taxon>Parelaphostrongylus</taxon>
    </lineage>
</organism>
<accession>A0AAD5WII5</accession>
<dbReference type="AlphaFoldDB" id="A0AAD5WII5"/>
<dbReference type="Proteomes" id="UP001196413">
    <property type="component" value="Unassembled WGS sequence"/>
</dbReference>
<protein>
    <submittedName>
        <fullName evidence="1">Uncharacterized protein</fullName>
    </submittedName>
</protein>
<comment type="caution">
    <text evidence="1">The sequence shown here is derived from an EMBL/GenBank/DDBJ whole genome shotgun (WGS) entry which is preliminary data.</text>
</comment>
<gene>
    <name evidence="1" type="ORF">KIN20_033098</name>
</gene>
<reference evidence="1" key="1">
    <citation type="submission" date="2021-06" db="EMBL/GenBank/DDBJ databases">
        <title>Parelaphostrongylus tenuis whole genome reference sequence.</title>
        <authorList>
            <person name="Garwood T.J."/>
            <person name="Larsen P.A."/>
            <person name="Fountain-Jones N.M."/>
            <person name="Garbe J.R."/>
            <person name="Macchietto M.G."/>
            <person name="Kania S.A."/>
            <person name="Gerhold R.W."/>
            <person name="Richards J.E."/>
            <person name="Wolf T.M."/>
        </authorList>
    </citation>
    <scope>NUCLEOTIDE SEQUENCE</scope>
    <source>
        <strain evidence="1">MNPRO001-30</strain>
        <tissue evidence="1">Meninges</tissue>
    </source>
</reference>
<sequence length="73" mass="8311">MIQQFRDGLIIMHLRMLMVRKAHFFISMACATTTPPLHENRLLLAKSFSDDFDSFGKLPSATPPSFSFASFDE</sequence>
<name>A0AAD5WII5_PARTN</name>
<evidence type="ECO:0000313" key="1">
    <source>
        <dbReference type="EMBL" id="KAJ1371196.1"/>
    </source>
</evidence>
<proteinExistence type="predicted"/>
<keyword evidence="2" id="KW-1185">Reference proteome</keyword>
<dbReference type="EMBL" id="JAHQIW010006929">
    <property type="protein sequence ID" value="KAJ1371196.1"/>
    <property type="molecule type" value="Genomic_DNA"/>
</dbReference>